<evidence type="ECO:0000259" key="2">
    <source>
        <dbReference type="Pfam" id="PF08338"/>
    </source>
</evidence>
<dbReference type="AlphaFoldDB" id="A0AAD3E5Q6"/>
<dbReference type="InterPro" id="IPR010099">
    <property type="entry name" value="SDR39U1"/>
</dbReference>
<organism evidence="3 4">
    <name type="scientific">Astrephomene gubernaculifera</name>
    <dbReference type="NCBI Taxonomy" id="47775"/>
    <lineage>
        <taxon>Eukaryota</taxon>
        <taxon>Viridiplantae</taxon>
        <taxon>Chlorophyta</taxon>
        <taxon>core chlorophytes</taxon>
        <taxon>Chlorophyceae</taxon>
        <taxon>CS clade</taxon>
        <taxon>Chlamydomonadales</taxon>
        <taxon>Astrephomenaceae</taxon>
        <taxon>Astrephomene</taxon>
    </lineage>
</organism>
<gene>
    <name evidence="3" type="ORF">Agub_g15817</name>
</gene>
<dbReference type="NCBIfam" id="TIGR01777">
    <property type="entry name" value="yfcH"/>
    <property type="match status" value="1"/>
</dbReference>
<dbReference type="Proteomes" id="UP001054857">
    <property type="component" value="Unassembled WGS sequence"/>
</dbReference>
<dbReference type="Pfam" id="PF01370">
    <property type="entry name" value="Epimerase"/>
    <property type="match status" value="1"/>
</dbReference>
<dbReference type="EMBL" id="BMAR01000092">
    <property type="protein sequence ID" value="GFR53108.1"/>
    <property type="molecule type" value="Genomic_DNA"/>
</dbReference>
<evidence type="ECO:0000313" key="4">
    <source>
        <dbReference type="Proteomes" id="UP001054857"/>
    </source>
</evidence>
<keyword evidence="4" id="KW-1185">Reference proteome</keyword>
<dbReference type="PANTHER" id="PTHR11092:SF0">
    <property type="entry name" value="EPIMERASE FAMILY PROTEIN SDR39U1"/>
    <property type="match status" value="1"/>
</dbReference>
<accession>A0AAD3E5Q6</accession>
<evidence type="ECO:0000313" key="3">
    <source>
        <dbReference type="EMBL" id="GFR53108.1"/>
    </source>
</evidence>
<dbReference type="Pfam" id="PF08338">
    <property type="entry name" value="DUF1731"/>
    <property type="match status" value="1"/>
</dbReference>
<dbReference type="Gene3D" id="3.40.50.720">
    <property type="entry name" value="NAD(P)-binding Rossmann-like Domain"/>
    <property type="match status" value="1"/>
</dbReference>
<dbReference type="PANTHER" id="PTHR11092">
    <property type="entry name" value="SUGAR NUCLEOTIDE EPIMERASE RELATED"/>
    <property type="match status" value="1"/>
</dbReference>
<dbReference type="CDD" id="cd05242">
    <property type="entry name" value="SDR_a8"/>
    <property type="match status" value="1"/>
</dbReference>
<sequence length="394" mass="41764">MVMAAFGNKCQQRSIHSRQSQNLTIQFQCLRPSIVRVNSSRKACASASPLLATTCIGPTPFKAKTTMPGRFSVRLKRNVLGAVCQANKGEKMTVAVTGATGLVGSRLVAKLAAAGHKVRVLTRNPATARAKLGYPGLEFFGPGEWARGVEGATGVVNLAGEPIATRWTEELKRSIKSSRVGTTTALVDAIKAAPEERRPQVLVSASAVGYYGISQSATYSEDSPSGSDYLAEVCRAWEAAAEGAAAAGVRVAILRIGIVLAPEGGALGKMLPVFQIFAGGPLGSGKQWMSWIHRDDLVDLILQALSNPSFSGVYNATAPKPVRMSELCSVLGNILGRPSWLPVPDFALMTLLGEGASVVLEGQRVLPTRTQAAGYRFRYSDIGDALRNLRLAGR</sequence>
<evidence type="ECO:0000259" key="1">
    <source>
        <dbReference type="Pfam" id="PF01370"/>
    </source>
</evidence>
<dbReference type="InterPro" id="IPR036291">
    <property type="entry name" value="NAD(P)-bd_dom_sf"/>
</dbReference>
<dbReference type="SUPFAM" id="SSF51735">
    <property type="entry name" value="NAD(P)-binding Rossmann-fold domains"/>
    <property type="match status" value="1"/>
</dbReference>
<name>A0AAD3E5Q6_9CHLO</name>
<dbReference type="InterPro" id="IPR013549">
    <property type="entry name" value="DUF1731"/>
</dbReference>
<feature type="domain" description="DUF1731" evidence="2">
    <location>
        <begin position="343"/>
        <end position="389"/>
    </location>
</feature>
<comment type="caution">
    <text evidence="3">The sequence shown here is derived from an EMBL/GenBank/DDBJ whole genome shotgun (WGS) entry which is preliminary data.</text>
</comment>
<protein>
    <submittedName>
        <fullName evidence="3">Uncharacterized protein</fullName>
    </submittedName>
</protein>
<reference evidence="3 4" key="1">
    <citation type="journal article" date="2021" name="Sci. Rep.">
        <title>Genome sequencing of the multicellular alga Astrephomene provides insights into convergent evolution of germ-soma differentiation.</title>
        <authorList>
            <person name="Yamashita S."/>
            <person name="Yamamoto K."/>
            <person name="Matsuzaki R."/>
            <person name="Suzuki S."/>
            <person name="Yamaguchi H."/>
            <person name="Hirooka S."/>
            <person name="Minakuchi Y."/>
            <person name="Miyagishima S."/>
            <person name="Kawachi M."/>
            <person name="Toyoda A."/>
            <person name="Nozaki H."/>
        </authorList>
    </citation>
    <scope>NUCLEOTIDE SEQUENCE [LARGE SCALE GENOMIC DNA]</scope>
    <source>
        <strain evidence="3 4">NIES-4017</strain>
    </source>
</reference>
<feature type="domain" description="NAD-dependent epimerase/dehydratase" evidence="1">
    <location>
        <begin position="94"/>
        <end position="310"/>
    </location>
</feature>
<dbReference type="InterPro" id="IPR001509">
    <property type="entry name" value="Epimerase_deHydtase"/>
</dbReference>
<proteinExistence type="predicted"/>